<comment type="caution">
    <text evidence="1">The sequence shown here is derived from an EMBL/GenBank/DDBJ whole genome shotgun (WGS) entry which is preliminary data.</text>
</comment>
<gene>
    <name evidence="1" type="ORF">BCR34DRAFT_616976</name>
</gene>
<protein>
    <submittedName>
        <fullName evidence="1">Uncharacterized protein</fullName>
    </submittedName>
</protein>
<organism evidence="1 2">
    <name type="scientific">Clohesyomyces aquaticus</name>
    <dbReference type="NCBI Taxonomy" id="1231657"/>
    <lineage>
        <taxon>Eukaryota</taxon>
        <taxon>Fungi</taxon>
        <taxon>Dikarya</taxon>
        <taxon>Ascomycota</taxon>
        <taxon>Pezizomycotina</taxon>
        <taxon>Dothideomycetes</taxon>
        <taxon>Pleosporomycetidae</taxon>
        <taxon>Pleosporales</taxon>
        <taxon>Lindgomycetaceae</taxon>
        <taxon>Clohesyomyces</taxon>
    </lineage>
</organism>
<proteinExistence type="predicted"/>
<dbReference type="AlphaFoldDB" id="A0A1Y1Z9E2"/>
<dbReference type="OrthoDB" id="5272396at2759"/>
<evidence type="ECO:0000313" key="1">
    <source>
        <dbReference type="EMBL" id="ORY06395.1"/>
    </source>
</evidence>
<dbReference type="EMBL" id="MCFA01000117">
    <property type="protein sequence ID" value="ORY06395.1"/>
    <property type="molecule type" value="Genomic_DNA"/>
</dbReference>
<sequence length="171" mass="19712">MLPHPIDLWHETGYTITDRRVRRLTFFTLDSLMRTAIPTIALLRTCKLIDSEASPIFYSGHEFLSSGINGHMMAHTFLYTISKANIECLNHLTIAIPFHAYDRGIYGRNWSALSLMQTQHLQSACTFNTPPRPAWNRPTWGFREHVGRLFDILAKAKTLKALTLVPPEWFR</sequence>
<name>A0A1Y1Z9E2_9PLEO</name>
<dbReference type="Proteomes" id="UP000193144">
    <property type="component" value="Unassembled WGS sequence"/>
</dbReference>
<keyword evidence="2" id="KW-1185">Reference proteome</keyword>
<reference evidence="1 2" key="1">
    <citation type="submission" date="2016-07" db="EMBL/GenBank/DDBJ databases">
        <title>Pervasive Adenine N6-methylation of Active Genes in Fungi.</title>
        <authorList>
            <consortium name="DOE Joint Genome Institute"/>
            <person name="Mondo S.J."/>
            <person name="Dannebaum R.O."/>
            <person name="Kuo R.C."/>
            <person name="Labutti K."/>
            <person name="Haridas S."/>
            <person name="Kuo A."/>
            <person name="Salamov A."/>
            <person name="Ahrendt S.R."/>
            <person name="Lipzen A."/>
            <person name="Sullivan W."/>
            <person name="Andreopoulos W.B."/>
            <person name="Clum A."/>
            <person name="Lindquist E."/>
            <person name="Daum C."/>
            <person name="Ramamoorthy G.K."/>
            <person name="Gryganskyi A."/>
            <person name="Culley D."/>
            <person name="Magnuson J.K."/>
            <person name="James T.Y."/>
            <person name="O'Malley M.A."/>
            <person name="Stajich J.E."/>
            <person name="Spatafora J.W."/>
            <person name="Visel A."/>
            <person name="Grigoriev I.V."/>
        </authorList>
    </citation>
    <scope>NUCLEOTIDE SEQUENCE [LARGE SCALE GENOMIC DNA]</scope>
    <source>
        <strain evidence="1 2">CBS 115471</strain>
    </source>
</reference>
<accession>A0A1Y1Z9E2</accession>
<evidence type="ECO:0000313" key="2">
    <source>
        <dbReference type="Proteomes" id="UP000193144"/>
    </source>
</evidence>